<sequence>MFLRPSFIAVATGIIGSAWSSGAIASATIMGVSAAINVPSTAAKTWREIYLHGAALMPKVAATVTLAYSYAAYEGYCTGGVWKGYVAAAGFLISIIPFTLICMRHTNACLHKMAEGREAAKEWVLEDLLRRWNILNLTRSCLCLISSIIGMVTMIQSLH</sequence>
<evidence type="ECO:0000313" key="1">
    <source>
        <dbReference type="EMBL" id="KAJ2980484.1"/>
    </source>
</evidence>
<protein>
    <submittedName>
        <fullName evidence="1">Uncharacterized protein</fullName>
    </submittedName>
</protein>
<proteinExistence type="predicted"/>
<accession>A0ACC1NPY2</accession>
<evidence type="ECO:0000313" key="2">
    <source>
        <dbReference type="Proteomes" id="UP001143910"/>
    </source>
</evidence>
<name>A0ACC1NPY2_9HYPO</name>
<dbReference type="Proteomes" id="UP001143910">
    <property type="component" value="Unassembled WGS sequence"/>
</dbReference>
<gene>
    <name evidence="1" type="ORF">NQ176_g2615</name>
</gene>
<keyword evidence="2" id="KW-1185">Reference proteome</keyword>
<dbReference type="EMBL" id="JANJQO010000195">
    <property type="protein sequence ID" value="KAJ2980484.1"/>
    <property type="molecule type" value="Genomic_DNA"/>
</dbReference>
<comment type="caution">
    <text evidence="1">The sequence shown here is derived from an EMBL/GenBank/DDBJ whole genome shotgun (WGS) entry which is preliminary data.</text>
</comment>
<reference evidence="1" key="1">
    <citation type="submission" date="2022-08" db="EMBL/GenBank/DDBJ databases">
        <title>Genome Sequence of Lecanicillium fungicola.</title>
        <authorList>
            <person name="Buettner E."/>
        </authorList>
    </citation>
    <scope>NUCLEOTIDE SEQUENCE</scope>
    <source>
        <strain evidence="1">Babe33</strain>
    </source>
</reference>
<organism evidence="1 2">
    <name type="scientific">Zarea fungicola</name>
    <dbReference type="NCBI Taxonomy" id="93591"/>
    <lineage>
        <taxon>Eukaryota</taxon>
        <taxon>Fungi</taxon>
        <taxon>Dikarya</taxon>
        <taxon>Ascomycota</taxon>
        <taxon>Pezizomycotina</taxon>
        <taxon>Sordariomycetes</taxon>
        <taxon>Hypocreomycetidae</taxon>
        <taxon>Hypocreales</taxon>
        <taxon>Cordycipitaceae</taxon>
        <taxon>Zarea</taxon>
    </lineage>
</organism>